<gene>
    <name evidence="1" type="ORF">NPIL_550331</name>
</gene>
<keyword evidence="2" id="KW-1185">Reference proteome</keyword>
<dbReference type="AlphaFoldDB" id="A0A8X6NLI9"/>
<reference evidence="1" key="1">
    <citation type="submission" date="2020-08" db="EMBL/GenBank/DDBJ databases">
        <title>Multicomponent nature underlies the extraordinary mechanical properties of spider dragline silk.</title>
        <authorList>
            <person name="Kono N."/>
            <person name="Nakamura H."/>
            <person name="Mori M."/>
            <person name="Yoshida Y."/>
            <person name="Ohtoshi R."/>
            <person name="Malay A.D."/>
            <person name="Moran D.A.P."/>
            <person name="Tomita M."/>
            <person name="Numata K."/>
            <person name="Arakawa K."/>
        </authorList>
    </citation>
    <scope>NUCLEOTIDE SEQUENCE</scope>
</reference>
<protein>
    <submittedName>
        <fullName evidence="1">Uncharacterized protein</fullName>
    </submittedName>
</protein>
<dbReference type="EMBL" id="BMAW01059187">
    <property type="protein sequence ID" value="GFT19922.1"/>
    <property type="molecule type" value="Genomic_DNA"/>
</dbReference>
<dbReference type="Proteomes" id="UP000887013">
    <property type="component" value="Unassembled WGS sequence"/>
</dbReference>
<comment type="caution">
    <text evidence="1">The sequence shown here is derived from an EMBL/GenBank/DDBJ whole genome shotgun (WGS) entry which is preliminary data.</text>
</comment>
<sequence>MIKRFEATEKLNILPVRGRKQVDKSSFEDVVTAAIYLSSQSPYGNASLSSTANEIDMPITMVRKVMRNILRYYPFTIQRVQQL</sequence>
<evidence type="ECO:0000313" key="2">
    <source>
        <dbReference type="Proteomes" id="UP000887013"/>
    </source>
</evidence>
<dbReference type="OrthoDB" id="9979538at2759"/>
<evidence type="ECO:0000313" key="1">
    <source>
        <dbReference type="EMBL" id="GFT19922.1"/>
    </source>
</evidence>
<accession>A0A8X6NLI9</accession>
<proteinExistence type="predicted"/>
<organism evidence="1 2">
    <name type="scientific">Nephila pilipes</name>
    <name type="common">Giant wood spider</name>
    <name type="synonym">Nephila maculata</name>
    <dbReference type="NCBI Taxonomy" id="299642"/>
    <lineage>
        <taxon>Eukaryota</taxon>
        <taxon>Metazoa</taxon>
        <taxon>Ecdysozoa</taxon>
        <taxon>Arthropoda</taxon>
        <taxon>Chelicerata</taxon>
        <taxon>Arachnida</taxon>
        <taxon>Araneae</taxon>
        <taxon>Araneomorphae</taxon>
        <taxon>Entelegynae</taxon>
        <taxon>Araneoidea</taxon>
        <taxon>Nephilidae</taxon>
        <taxon>Nephila</taxon>
    </lineage>
</organism>
<name>A0A8X6NLI9_NEPPI</name>